<accession>A0AAW2UGZ9</accession>
<reference evidence="3" key="2">
    <citation type="journal article" date="2024" name="Plant">
        <title>Genomic evolution and insights into agronomic trait innovations of Sesamum species.</title>
        <authorList>
            <person name="Miao H."/>
            <person name="Wang L."/>
            <person name="Qu L."/>
            <person name="Liu H."/>
            <person name="Sun Y."/>
            <person name="Le M."/>
            <person name="Wang Q."/>
            <person name="Wei S."/>
            <person name="Zheng Y."/>
            <person name="Lin W."/>
            <person name="Duan Y."/>
            <person name="Cao H."/>
            <person name="Xiong S."/>
            <person name="Wang X."/>
            <person name="Wei L."/>
            <person name="Li C."/>
            <person name="Ma Q."/>
            <person name="Ju M."/>
            <person name="Zhao R."/>
            <person name="Li G."/>
            <person name="Mu C."/>
            <person name="Tian Q."/>
            <person name="Mei H."/>
            <person name="Zhang T."/>
            <person name="Gao T."/>
            <person name="Zhang H."/>
        </authorList>
    </citation>
    <scope>NUCLEOTIDE SEQUENCE</scope>
    <source>
        <strain evidence="3">KEN1</strain>
    </source>
</reference>
<dbReference type="InterPro" id="IPR025452">
    <property type="entry name" value="DUF4218"/>
</dbReference>
<feature type="region of interest" description="Disordered" evidence="1">
    <location>
        <begin position="152"/>
        <end position="204"/>
    </location>
</feature>
<proteinExistence type="predicted"/>
<evidence type="ECO:0000313" key="3">
    <source>
        <dbReference type="EMBL" id="KAL0416574.1"/>
    </source>
</evidence>
<feature type="domain" description="DUF4218" evidence="2">
    <location>
        <begin position="48"/>
        <end position="113"/>
    </location>
</feature>
<organism evidence="3">
    <name type="scientific">Sesamum latifolium</name>
    <dbReference type="NCBI Taxonomy" id="2727402"/>
    <lineage>
        <taxon>Eukaryota</taxon>
        <taxon>Viridiplantae</taxon>
        <taxon>Streptophyta</taxon>
        <taxon>Embryophyta</taxon>
        <taxon>Tracheophyta</taxon>
        <taxon>Spermatophyta</taxon>
        <taxon>Magnoliopsida</taxon>
        <taxon>eudicotyledons</taxon>
        <taxon>Gunneridae</taxon>
        <taxon>Pentapetalae</taxon>
        <taxon>asterids</taxon>
        <taxon>lamiids</taxon>
        <taxon>Lamiales</taxon>
        <taxon>Pedaliaceae</taxon>
        <taxon>Sesamum</taxon>
    </lineage>
</organism>
<reference evidence="3" key="1">
    <citation type="submission" date="2020-06" db="EMBL/GenBank/DDBJ databases">
        <authorList>
            <person name="Li T."/>
            <person name="Hu X."/>
            <person name="Zhang T."/>
            <person name="Song X."/>
            <person name="Zhang H."/>
            <person name="Dai N."/>
            <person name="Sheng W."/>
            <person name="Hou X."/>
            <person name="Wei L."/>
        </authorList>
    </citation>
    <scope>NUCLEOTIDE SEQUENCE</scope>
    <source>
        <strain evidence="3">KEN1</strain>
        <tissue evidence="3">Leaf</tissue>
    </source>
</reference>
<dbReference type="PANTHER" id="PTHR48258">
    <property type="entry name" value="DUF4218 DOMAIN-CONTAINING PROTEIN-RELATED"/>
    <property type="match status" value="1"/>
</dbReference>
<dbReference type="EMBL" id="JACGWN010000012">
    <property type="protein sequence ID" value="KAL0416574.1"/>
    <property type="molecule type" value="Genomic_DNA"/>
</dbReference>
<dbReference type="Pfam" id="PF13960">
    <property type="entry name" value="DUF4218"/>
    <property type="match status" value="1"/>
</dbReference>
<protein>
    <recommendedName>
        <fullName evidence="2">DUF4218 domain-containing protein</fullName>
    </recommendedName>
</protein>
<sequence>MKEPMMHGMKSYDCHVFMQKLIQITFRKILSEHVWSALTEVSLLFQILCSTTLDVNKVQELKGNVATILCNLEKIFSPAFFDLMEHLIVHMLYEARVGGPVQYRWMYPFERGFLEIGLFTFHYFEQQILCKWNRPRRNDNLTMNANHIQRPIFNHPSRASGTSKKRWLNSSERRHPGISPEIKSRHSGVMKVPRPGLKEPSQEI</sequence>
<name>A0AAW2UGZ9_9LAMI</name>
<evidence type="ECO:0000256" key="1">
    <source>
        <dbReference type="SAM" id="MobiDB-lite"/>
    </source>
</evidence>
<gene>
    <name evidence="3" type="ORF">Slati_3489300</name>
</gene>
<evidence type="ECO:0000259" key="2">
    <source>
        <dbReference type="Pfam" id="PF13960"/>
    </source>
</evidence>
<dbReference type="PANTHER" id="PTHR48258:SF4">
    <property type="entry name" value="DUF4216 DOMAIN-CONTAINING PROTEIN"/>
    <property type="match status" value="1"/>
</dbReference>
<dbReference type="AlphaFoldDB" id="A0AAW2UGZ9"/>
<comment type="caution">
    <text evidence="3">The sequence shown here is derived from an EMBL/GenBank/DDBJ whole genome shotgun (WGS) entry which is preliminary data.</text>
</comment>